<reference evidence="2" key="1">
    <citation type="submission" date="2021-02" db="EMBL/GenBank/DDBJ databases">
        <authorList>
            <person name="Nowell W R."/>
        </authorList>
    </citation>
    <scope>NUCLEOTIDE SEQUENCE</scope>
</reference>
<keyword evidence="3" id="KW-1185">Reference proteome</keyword>
<accession>A0A815EMV3</accession>
<evidence type="ECO:0000313" key="2">
    <source>
        <dbReference type="EMBL" id="CAF1314192.1"/>
    </source>
</evidence>
<proteinExistence type="predicted"/>
<feature type="signal peptide" evidence="1">
    <location>
        <begin position="1"/>
        <end position="27"/>
    </location>
</feature>
<evidence type="ECO:0000256" key="1">
    <source>
        <dbReference type="SAM" id="SignalP"/>
    </source>
</evidence>
<dbReference type="EMBL" id="CAJNOR010002581">
    <property type="protein sequence ID" value="CAF1314192.1"/>
    <property type="molecule type" value="Genomic_DNA"/>
</dbReference>
<feature type="non-terminal residue" evidence="2">
    <location>
        <position position="1"/>
    </location>
</feature>
<dbReference type="Proteomes" id="UP000663828">
    <property type="component" value="Unassembled WGS sequence"/>
</dbReference>
<protein>
    <submittedName>
        <fullName evidence="2">Uncharacterized protein</fullName>
    </submittedName>
</protein>
<feature type="chain" id="PRO_5032655987" evidence="1">
    <location>
        <begin position="28"/>
        <end position="122"/>
    </location>
</feature>
<sequence>PRQMAMHYHLSFPLMLIFVLCNFYCYSSPISYTDQNEQEQIITPAYVDEPNLIKASMKNHETNADYWKILCVLYDDCYSKERQDYVRAAIKPKRLTSNLFHGIPKFGKRAFTSAFSGIPKFG</sequence>
<organism evidence="2 3">
    <name type="scientific">Adineta ricciae</name>
    <name type="common">Rotifer</name>
    <dbReference type="NCBI Taxonomy" id="249248"/>
    <lineage>
        <taxon>Eukaryota</taxon>
        <taxon>Metazoa</taxon>
        <taxon>Spiralia</taxon>
        <taxon>Gnathifera</taxon>
        <taxon>Rotifera</taxon>
        <taxon>Eurotatoria</taxon>
        <taxon>Bdelloidea</taxon>
        <taxon>Adinetida</taxon>
        <taxon>Adinetidae</taxon>
        <taxon>Adineta</taxon>
    </lineage>
</organism>
<comment type="caution">
    <text evidence="2">The sequence shown here is derived from an EMBL/GenBank/DDBJ whole genome shotgun (WGS) entry which is preliminary data.</text>
</comment>
<dbReference type="AlphaFoldDB" id="A0A815EMV3"/>
<keyword evidence="1" id="KW-0732">Signal</keyword>
<evidence type="ECO:0000313" key="3">
    <source>
        <dbReference type="Proteomes" id="UP000663828"/>
    </source>
</evidence>
<name>A0A815EMV3_ADIRI</name>
<gene>
    <name evidence="2" type="ORF">XAT740_LOCUS29551</name>
</gene>